<proteinExistence type="predicted"/>
<evidence type="ECO:0000313" key="2">
    <source>
        <dbReference type="EMBL" id="WDR01291.1"/>
    </source>
</evidence>
<evidence type="ECO:0008006" key="4">
    <source>
        <dbReference type="Google" id="ProtNLM"/>
    </source>
</evidence>
<reference evidence="2 3" key="1">
    <citation type="submission" date="2023-02" db="EMBL/GenBank/DDBJ databases">
        <title>Devosia algicola sp. nov., isolated from the phycosphere of marine algae.</title>
        <authorList>
            <person name="Kim J.M."/>
            <person name="Lee J.K."/>
            <person name="Choi B.J."/>
            <person name="Bayburt H."/>
            <person name="Jeon C.O."/>
        </authorList>
    </citation>
    <scope>NUCLEOTIDE SEQUENCE [LARGE SCALE GENOMIC DNA]</scope>
    <source>
        <strain evidence="2 3">G20-9</strain>
    </source>
</reference>
<protein>
    <recommendedName>
        <fullName evidence="4">GNAT family N-acetyltransferase</fullName>
    </recommendedName>
</protein>
<evidence type="ECO:0000256" key="1">
    <source>
        <dbReference type="SAM" id="MobiDB-lite"/>
    </source>
</evidence>
<sequence>MDSNISQEREYSTDAVKPTTATPDAEQKAQRQWGRVVREQCRFALNKAIYSRFNPIVQGTTAITLNAGPNGILRQIRITKQGTLIGMLEYYAAVDEAGARRGGHPPSSYLHNLVVSKSATEAQKLRIVRQLIAQLPGNVTFGLTAGPHAKDIDILKRAFAGAGFRRWAQTTYVYSPPTDGSDLVASMKGKRIKSMLRAAKRDLDVIEISPTEFVRFFVRNLEAAGKHNHCSPAIDHALLTNAITRNPPQARLIAARRKPTAENPHPKRFESAIALTWGNDGLVKLFRITYGRNAHQHGTKLLILEGGATAARLGKKLDTDAGTEGGGELYRRFGSFIAHTRHEFVRYPMRQYIQKSYPRIARRLKLGAAPARPLI</sequence>
<organism evidence="2 3">
    <name type="scientific">Devosia algicola</name>
    <dbReference type="NCBI Taxonomy" id="3026418"/>
    <lineage>
        <taxon>Bacteria</taxon>
        <taxon>Pseudomonadati</taxon>
        <taxon>Pseudomonadota</taxon>
        <taxon>Alphaproteobacteria</taxon>
        <taxon>Hyphomicrobiales</taxon>
        <taxon>Devosiaceae</taxon>
        <taxon>Devosia</taxon>
    </lineage>
</organism>
<name>A0ABY7YJ47_9HYPH</name>
<dbReference type="Proteomes" id="UP001220530">
    <property type="component" value="Chromosome"/>
</dbReference>
<keyword evidence="3" id="KW-1185">Reference proteome</keyword>
<accession>A0ABY7YJ47</accession>
<gene>
    <name evidence="2" type="ORF">PSQ19_10575</name>
</gene>
<dbReference type="EMBL" id="CP118246">
    <property type="protein sequence ID" value="WDR01291.1"/>
    <property type="molecule type" value="Genomic_DNA"/>
</dbReference>
<dbReference type="RefSeq" id="WP_282217702.1">
    <property type="nucleotide sequence ID" value="NZ_CP118246.1"/>
</dbReference>
<evidence type="ECO:0000313" key="3">
    <source>
        <dbReference type="Proteomes" id="UP001220530"/>
    </source>
</evidence>
<feature type="region of interest" description="Disordered" evidence="1">
    <location>
        <begin position="1"/>
        <end position="31"/>
    </location>
</feature>